<dbReference type="Proteomes" id="UP001168877">
    <property type="component" value="Unassembled WGS sequence"/>
</dbReference>
<protein>
    <submittedName>
        <fullName evidence="2">Uncharacterized protein</fullName>
    </submittedName>
</protein>
<evidence type="ECO:0000313" key="2">
    <source>
        <dbReference type="EMBL" id="KAK0602505.1"/>
    </source>
</evidence>
<reference evidence="2" key="1">
    <citation type="journal article" date="2022" name="Plant J.">
        <title>Strategies of tolerance reflected in two North American maple genomes.</title>
        <authorList>
            <person name="McEvoy S.L."/>
            <person name="Sezen U.U."/>
            <person name="Trouern-Trend A."/>
            <person name="McMahon S.M."/>
            <person name="Schaberg P.G."/>
            <person name="Yang J."/>
            <person name="Wegrzyn J.L."/>
            <person name="Swenson N.G."/>
        </authorList>
    </citation>
    <scope>NUCLEOTIDE SEQUENCE</scope>
    <source>
        <strain evidence="2">NS2018</strain>
    </source>
</reference>
<proteinExistence type="predicted"/>
<evidence type="ECO:0000313" key="3">
    <source>
        <dbReference type="Proteomes" id="UP001168877"/>
    </source>
</evidence>
<reference evidence="2" key="2">
    <citation type="submission" date="2023-06" db="EMBL/GenBank/DDBJ databases">
        <authorList>
            <person name="Swenson N.G."/>
            <person name="Wegrzyn J.L."/>
            <person name="Mcevoy S.L."/>
        </authorList>
    </citation>
    <scope>NUCLEOTIDE SEQUENCE</scope>
    <source>
        <strain evidence="2">NS2018</strain>
        <tissue evidence="2">Leaf</tissue>
    </source>
</reference>
<evidence type="ECO:0000256" key="1">
    <source>
        <dbReference type="SAM" id="MobiDB-lite"/>
    </source>
</evidence>
<gene>
    <name evidence="2" type="ORF">LWI29_034149</name>
</gene>
<comment type="caution">
    <text evidence="2">The sequence shown here is derived from an EMBL/GenBank/DDBJ whole genome shotgun (WGS) entry which is preliminary data.</text>
</comment>
<keyword evidence="3" id="KW-1185">Reference proteome</keyword>
<organism evidence="2 3">
    <name type="scientific">Acer saccharum</name>
    <name type="common">Sugar maple</name>
    <dbReference type="NCBI Taxonomy" id="4024"/>
    <lineage>
        <taxon>Eukaryota</taxon>
        <taxon>Viridiplantae</taxon>
        <taxon>Streptophyta</taxon>
        <taxon>Embryophyta</taxon>
        <taxon>Tracheophyta</taxon>
        <taxon>Spermatophyta</taxon>
        <taxon>Magnoliopsida</taxon>
        <taxon>eudicotyledons</taxon>
        <taxon>Gunneridae</taxon>
        <taxon>Pentapetalae</taxon>
        <taxon>rosids</taxon>
        <taxon>malvids</taxon>
        <taxon>Sapindales</taxon>
        <taxon>Sapindaceae</taxon>
        <taxon>Hippocastanoideae</taxon>
        <taxon>Acereae</taxon>
        <taxon>Acer</taxon>
    </lineage>
</organism>
<accession>A0AA39TAR9</accession>
<dbReference type="AlphaFoldDB" id="A0AA39TAR9"/>
<name>A0AA39TAR9_ACESA</name>
<feature type="region of interest" description="Disordered" evidence="1">
    <location>
        <begin position="146"/>
        <end position="197"/>
    </location>
</feature>
<feature type="compositionally biased region" description="Gly residues" evidence="1">
    <location>
        <begin position="157"/>
        <end position="172"/>
    </location>
</feature>
<sequence>MSTSLDNSGDNDTPSATTKQSAAAAFSLELLLLCLYQFFGYSDHIPLELIHSLAAGETHRKQLVYVSAVKSNDDTHVDADHDLSSINKLTYAAVKKSYEIIETFQKVMAYEEEVEVMKTMGIGDVEDLYPIASIALQENLPETFGDTAVARGKDGGGTDGVGNGGEDSGGGLPMHTENQPVHSRKKRPRESDRGRNEQFTTLVNASIRDLNTHLEAQFKSYLDELREIDRHKDKEFTTQFKSYLDELREIDRRRDKQFMTLVNAISALSNGPLPPCVVSRIGL</sequence>
<dbReference type="EMBL" id="JAUESC010000003">
    <property type="protein sequence ID" value="KAK0602505.1"/>
    <property type="molecule type" value="Genomic_DNA"/>
</dbReference>